<organism evidence="1">
    <name type="scientific">marine metagenome</name>
    <dbReference type="NCBI Taxonomy" id="408172"/>
    <lineage>
        <taxon>unclassified sequences</taxon>
        <taxon>metagenomes</taxon>
        <taxon>ecological metagenomes</taxon>
    </lineage>
</organism>
<sequence length="78" mass="9120">MRAPKHVMRLFRIGSFHQTRISFARTLIRRMAQEGWQITAHEKRLDRNGIGRIIYRIDTPRGPLTFSGFSNPLAPSER</sequence>
<feature type="non-terminal residue" evidence="1">
    <location>
        <position position="78"/>
    </location>
</feature>
<proteinExistence type="predicted"/>
<accession>A0A381XHB6</accession>
<gene>
    <name evidence="1" type="ORF">METZ01_LOCUS117018</name>
</gene>
<dbReference type="AlphaFoldDB" id="A0A381XHB6"/>
<protein>
    <submittedName>
        <fullName evidence="1">Uncharacterized protein</fullName>
    </submittedName>
</protein>
<reference evidence="1" key="1">
    <citation type="submission" date="2018-05" db="EMBL/GenBank/DDBJ databases">
        <authorList>
            <person name="Lanie J.A."/>
            <person name="Ng W.-L."/>
            <person name="Kazmierczak K.M."/>
            <person name="Andrzejewski T.M."/>
            <person name="Davidsen T.M."/>
            <person name="Wayne K.J."/>
            <person name="Tettelin H."/>
            <person name="Glass J.I."/>
            <person name="Rusch D."/>
            <person name="Podicherti R."/>
            <person name="Tsui H.-C.T."/>
            <person name="Winkler M.E."/>
        </authorList>
    </citation>
    <scope>NUCLEOTIDE SEQUENCE</scope>
</reference>
<name>A0A381XHB6_9ZZZZ</name>
<dbReference type="EMBL" id="UINC01015195">
    <property type="protein sequence ID" value="SVA64164.1"/>
    <property type="molecule type" value="Genomic_DNA"/>
</dbReference>
<evidence type="ECO:0000313" key="1">
    <source>
        <dbReference type="EMBL" id="SVA64164.1"/>
    </source>
</evidence>